<proteinExistence type="predicted"/>
<name>A0A9W9VBN5_9EURO</name>
<keyword evidence="4" id="KW-0238">DNA-binding</keyword>
<evidence type="ECO:0000256" key="6">
    <source>
        <dbReference type="ARBA" id="ARBA00023242"/>
    </source>
</evidence>
<reference evidence="8" key="1">
    <citation type="submission" date="2022-12" db="EMBL/GenBank/DDBJ databases">
        <authorList>
            <person name="Petersen C."/>
        </authorList>
    </citation>
    <scope>NUCLEOTIDE SEQUENCE</scope>
    <source>
        <strain evidence="8">IBT 29677</strain>
    </source>
</reference>
<dbReference type="PANTHER" id="PTHR31313">
    <property type="entry name" value="TY1 ENHANCER ACTIVATOR"/>
    <property type="match status" value="1"/>
</dbReference>
<accession>A0A9W9VBN5</accession>
<dbReference type="GeneID" id="81376565"/>
<dbReference type="InterPro" id="IPR051615">
    <property type="entry name" value="Transcr_Regulatory_Elem"/>
</dbReference>
<dbReference type="GO" id="GO:0006351">
    <property type="term" value="P:DNA-templated transcription"/>
    <property type="evidence" value="ECO:0007669"/>
    <property type="project" value="InterPro"/>
</dbReference>
<keyword evidence="5" id="KW-0804">Transcription</keyword>
<dbReference type="Proteomes" id="UP001147747">
    <property type="component" value="Unassembled WGS sequence"/>
</dbReference>
<evidence type="ECO:0000256" key="4">
    <source>
        <dbReference type="ARBA" id="ARBA00023125"/>
    </source>
</evidence>
<dbReference type="GO" id="GO:0003677">
    <property type="term" value="F:DNA binding"/>
    <property type="evidence" value="ECO:0007669"/>
    <property type="project" value="UniProtKB-KW"/>
</dbReference>
<evidence type="ECO:0000256" key="1">
    <source>
        <dbReference type="ARBA" id="ARBA00022723"/>
    </source>
</evidence>
<evidence type="ECO:0000256" key="3">
    <source>
        <dbReference type="ARBA" id="ARBA00023015"/>
    </source>
</evidence>
<protein>
    <submittedName>
        <fullName evidence="8">Transcriptional regulatory protein C11D3.11c</fullName>
    </submittedName>
</protein>
<dbReference type="InterPro" id="IPR007219">
    <property type="entry name" value="XnlR_reg_dom"/>
</dbReference>
<dbReference type="Pfam" id="PF04082">
    <property type="entry name" value="Fungal_trans"/>
    <property type="match status" value="1"/>
</dbReference>
<evidence type="ECO:0000313" key="9">
    <source>
        <dbReference type="Proteomes" id="UP001147747"/>
    </source>
</evidence>
<gene>
    <name evidence="8" type="ORF">N7509_012948</name>
</gene>
<dbReference type="OrthoDB" id="2154091at2759"/>
<comment type="caution">
    <text evidence="8">The sequence shown here is derived from an EMBL/GenBank/DDBJ whole genome shotgun (WGS) entry which is preliminary data.</text>
</comment>
<evidence type="ECO:0000256" key="5">
    <source>
        <dbReference type="ARBA" id="ARBA00023163"/>
    </source>
</evidence>
<dbReference type="GO" id="GO:0008270">
    <property type="term" value="F:zinc ion binding"/>
    <property type="evidence" value="ECO:0007669"/>
    <property type="project" value="InterPro"/>
</dbReference>
<evidence type="ECO:0000313" key="8">
    <source>
        <dbReference type="EMBL" id="KAJ5376062.1"/>
    </source>
</evidence>
<keyword evidence="2" id="KW-0862">Zinc</keyword>
<organism evidence="8 9">
    <name type="scientific">Penicillium cosmopolitanum</name>
    <dbReference type="NCBI Taxonomy" id="1131564"/>
    <lineage>
        <taxon>Eukaryota</taxon>
        <taxon>Fungi</taxon>
        <taxon>Dikarya</taxon>
        <taxon>Ascomycota</taxon>
        <taxon>Pezizomycotina</taxon>
        <taxon>Eurotiomycetes</taxon>
        <taxon>Eurotiomycetidae</taxon>
        <taxon>Eurotiales</taxon>
        <taxon>Aspergillaceae</taxon>
        <taxon>Penicillium</taxon>
    </lineage>
</organism>
<keyword evidence="9" id="KW-1185">Reference proteome</keyword>
<dbReference type="RefSeq" id="XP_056481092.1">
    <property type="nucleotide sequence ID" value="XM_056637585.1"/>
</dbReference>
<feature type="domain" description="Xylanolytic transcriptional activator regulatory" evidence="7">
    <location>
        <begin position="221"/>
        <end position="327"/>
    </location>
</feature>
<keyword evidence="6" id="KW-0539">Nucleus</keyword>
<evidence type="ECO:0000256" key="2">
    <source>
        <dbReference type="ARBA" id="ARBA00022833"/>
    </source>
</evidence>
<keyword evidence="3" id="KW-0805">Transcription regulation</keyword>
<dbReference type="CDD" id="cd12148">
    <property type="entry name" value="fungal_TF_MHR"/>
    <property type="match status" value="1"/>
</dbReference>
<evidence type="ECO:0000259" key="7">
    <source>
        <dbReference type="Pfam" id="PF04082"/>
    </source>
</evidence>
<keyword evidence="1" id="KW-0479">Metal-binding</keyword>
<reference evidence="8" key="2">
    <citation type="journal article" date="2023" name="IMA Fungus">
        <title>Comparative genomic study of the Penicillium genus elucidates a diverse pangenome and 15 lateral gene transfer events.</title>
        <authorList>
            <person name="Petersen C."/>
            <person name="Sorensen T."/>
            <person name="Nielsen M.R."/>
            <person name="Sondergaard T.E."/>
            <person name="Sorensen J.L."/>
            <person name="Fitzpatrick D.A."/>
            <person name="Frisvad J.C."/>
            <person name="Nielsen K.L."/>
        </authorList>
    </citation>
    <scope>NUCLEOTIDE SEQUENCE</scope>
    <source>
        <strain evidence="8">IBT 29677</strain>
    </source>
</reference>
<dbReference type="PANTHER" id="PTHR31313:SF81">
    <property type="entry name" value="TY1 ENHANCER ACTIVATOR"/>
    <property type="match status" value="1"/>
</dbReference>
<sequence length="327" mass="36544">MELRRWKSIAIQINPLVGQVDYGHISLNEVSGKKVRGYAKSEVGISPLPQPSPLLRLMQPTLYPFDTSCWTLLALATIQCEYREVDHKRRPASYDHVVLLQSRITWLEDFIIKLQHLGHMERDALLRSFVSLSPVSPRQSKQDVSDLADIGNFNILTLQPGAEGSLSYYGPTSIYRLESGTEASIPDSGPSASQVQSLPTVDHVLDHFGIDIDADVVSDSLMLFFKWQYPHLMFVYRDAFLRDHFNRRNPGKYWSPALLLSICALGSLLSDDSAARTTSEQFYGAAESIALVTGLTRPSIITVQTFLCLAFYEIGRGNPSKGWAYSG</sequence>
<dbReference type="AlphaFoldDB" id="A0A9W9VBN5"/>
<dbReference type="EMBL" id="JAPZBU010000012">
    <property type="protein sequence ID" value="KAJ5376062.1"/>
    <property type="molecule type" value="Genomic_DNA"/>
</dbReference>